<dbReference type="InterPro" id="IPR026960">
    <property type="entry name" value="RVT-Znf"/>
</dbReference>
<name>A0A803NL18_CANSA</name>
<reference evidence="2" key="2">
    <citation type="submission" date="2021-03" db="UniProtKB">
        <authorList>
            <consortium name="EnsemblPlants"/>
        </authorList>
    </citation>
    <scope>IDENTIFICATION</scope>
</reference>
<evidence type="ECO:0000313" key="2">
    <source>
        <dbReference type="EnsemblPlants" id="cds.evm.model.01.2405"/>
    </source>
</evidence>
<evidence type="ECO:0000313" key="3">
    <source>
        <dbReference type="Proteomes" id="UP000596661"/>
    </source>
</evidence>
<dbReference type="Proteomes" id="UP000596661">
    <property type="component" value="Chromosome 1"/>
</dbReference>
<dbReference type="InterPro" id="IPR000477">
    <property type="entry name" value="RT_dom"/>
</dbReference>
<accession>A0A803NL18</accession>
<evidence type="ECO:0000259" key="1">
    <source>
        <dbReference type="PROSITE" id="PS50878"/>
    </source>
</evidence>
<dbReference type="SUPFAM" id="SSF56672">
    <property type="entry name" value="DNA/RNA polymerases"/>
    <property type="match status" value="1"/>
</dbReference>
<dbReference type="Pfam" id="PF13966">
    <property type="entry name" value="zf-RVT"/>
    <property type="match status" value="1"/>
</dbReference>
<dbReference type="PANTHER" id="PTHR33116:SF86">
    <property type="entry name" value="REVERSE TRANSCRIPTASE DOMAIN-CONTAINING PROTEIN"/>
    <property type="match status" value="1"/>
</dbReference>
<organism evidence="2 3">
    <name type="scientific">Cannabis sativa</name>
    <name type="common">Hemp</name>
    <name type="synonym">Marijuana</name>
    <dbReference type="NCBI Taxonomy" id="3483"/>
    <lineage>
        <taxon>Eukaryota</taxon>
        <taxon>Viridiplantae</taxon>
        <taxon>Streptophyta</taxon>
        <taxon>Embryophyta</taxon>
        <taxon>Tracheophyta</taxon>
        <taxon>Spermatophyta</taxon>
        <taxon>Magnoliopsida</taxon>
        <taxon>eudicotyledons</taxon>
        <taxon>Gunneridae</taxon>
        <taxon>Pentapetalae</taxon>
        <taxon>rosids</taxon>
        <taxon>fabids</taxon>
        <taxon>Rosales</taxon>
        <taxon>Cannabaceae</taxon>
        <taxon>Cannabis</taxon>
    </lineage>
</organism>
<reference evidence="2" key="1">
    <citation type="submission" date="2018-11" db="EMBL/GenBank/DDBJ databases">
        <authorList>
            <person name="Grassa J C."/>
        </authorList>
    </citation>
    <scope>NUCLEOTIDE SEQUENCE [LARGE SCALE GENOMIC DNA]</scope>
</reference>
<dbReference type="InterPro" id="IPR043502">
    <property type="entry name" value="DNA/RNA_pol_sf"/>
</dbReference>
<dbReference type="CDD" id="cd01650">
    <property type="entry name" value="RT_nLTR_like"/>
    <property type="match status" value="1"/>
</dbReference>
<dbReference type="AlphaFoldDB" id="A0A803NL18"/>
<sequence>MALMALSSKKKNWHILGHDVLLAAKGFLNGDANIGVINNTVIVLIPKHSHPQQVTDYRPISLCTTLYKIISRVLVNRLKRILSCIISPAQSAFLPDRLISDNIIIGQEIIHALTHRKNGRTGWMAIKLDMAKAFNRVEWGFIRKIMSKFAFPDRFINLVMACISTVTFSFSINQQVLGRVKPSRGIRQGDPLSPYLFLLCSEGLSSLITQKTLDSNSRNHGIGLKIARTAPIISHLFFADDSPLFSPASPNATTTIKDILQDYSLASGQMVNYSKSSLFFLPNTNEDIKNHITSFLGIPIRDSIEKYLGLPQTFGRTKKEAIPSYAMSCFKFPASFHSKIESMMACFWWGGTENSRKIHWKKWSSLSFSKFHGGLGFRSTKAFNQAMLAKQAWCLLQAPHSLVATILKACYFPHTTFLDASKGRRPSLVWISISWGKELLISGLRKSIGDGTATSIYNDTWIPGYGKVSYLKHLSDGSSKVSDLINPSNHWDTTRIRTIFPSDISQAIVSIPLLPSPYPDTYYWPYTSHGNYSVNSGYHKAHSLLFKDDHPTPSDTMTNQTWWRKMWTQPIPPKVKHFIWRAFYDILRTSYNLHKRKTIPTPNCCCCQHQTETLEHVIFRNDFLNHQKLATPASIIQTTTDFMDLYQQNNSHQHTSGTIHSYATSDSWGTPSAFQLKLSVDAAQNITTNKTGFGMALFNNNGDLLLTVATPWQGTQPTLLMESHALNYALSWCQQ</sequence>
<dbReference type="OMA" id="CAGRRIQ"/>
<dbReference type="Pfam" id="PF00078">
    <property type="entry name" value="RVT_1"/>
    <property type="match status" value="1"/>
</dbReference>
<dbReference type="PROSITE" id="PS50878">
    <property type="entry name" value="RT_POL"/>
    <property type="match status" value="1"/>
</dbReference>
<dbReference type="PANTHER" id="PTHR33116">
    <property type="entry name" value="REVERSE TRANSCRIPTASE ZINC-BINDING DOMAIN-CONTAINING PROTEIN-RELATED-RELATED"/>
    <property type="match status" value="1"/>
</dbReference>
<keyword evidence="3" id="KW-1185">Reference proteome</keyword>
<feature type="domain" description="Reverse transcriptase" evidence="1">
    <location>
        <begin position="26"/>
        <end position="300"/>
    </location>
</feature>
<dbReference type="EMBL" id="UZAU01000073">
    <property type="status" value="NOT_ANNOTATED_CDS"/>
    <property type="molecule type" value="Genomic_DNA"/>
</dbReference>
<protein>
    <recommendedName>
        <fullName evidence="1">Reverse transcriptase domain-containing protein</fullName>
    </recommendedName>
</protein>
<dbReference type="EnsemblPlants" id="evm.model.01.2405">
    <property type="protein sequence ID" value="cds.evm.model.01.2405"/>
    <property type="gene ID" value="evm.TU.01.2405"/>
</dbReference>
<dbReference type="Gramene" id="evm.model.01.2405">
    <property type="protein sequence ID" value="cds.evm.model.01.2405"/>
    <property type="gene ID" value="evm.TU.01.2405"/>
</dbReference>
<proteinExistence type="predicted"/>